<feature type="domain" description="ABC transporter" evidence="6">
    <location>
        <begin position="49"/>
        <end position="276"/>
    </location>
</feature>
<comment type="caution">
    <text evidence="7">The sequence shown here is derived from an EMBL/GenBank/DDBJ whole genome shotgun (WGS) entry which is preliminary data.</text>
</comment>
<evidence type="ECO:0000256" key="1">
    <source>
        <dbReference type="ARBA" id="ARBA00005417"/>
    </source>
</evidence>
<evidence type="ECO:0000256" key="3">
    <source>
        <dbReference type="ARBA" id="ARBA00022741"/>
    </source>
</evidence>
<keyword evidence="3" id="KW-0547">Nucleotide-binding</keyword>
<dbReference type="PROSITE" id="PS50893">
    <property type="entry name" value="ABC_TRANSPORTER_2"/>
    <property type="match status" value="1"/>
</dbReference>
<gene>
    <name evidence="7" type="ORF">M2319_001001</name>
</gene>
<evidence type="ECO:0000313" key="8">
    <source>
        <dbReference type="Proteomes" id="UP001209755"/>
    </source>
</evidence>
<dbReference type="GO" id="GO:0005524">
    <property type="term" value="F:ATP binding"/>
    <property type="evidence" value="ECO:0007669"/>
    <property type="project" value="UniProtKB-KW"/>
</dbReference>
<dbReference type="EMBL" id="JAOQNS010000002">
    <property type="protein sequence ID" value="MCW2306682.1"/>
    <property type="molecule type" value="Genomic_DNA"/>
</dbReference>
<organism evidence="7 8">
    <name type="scientific">Rhodobium gokarnense</name>
    <dbReference type="NCBI Taxonomy" id="364296"/>
    <lineage>
        <taxon>Bacteria</taxon>
        <taxon>Pseudomonadati</taxon>
        <taxon>Pseudomonadota</taxon>
        <taxon>Alphaproteobacteria</taxon>
        <taxon>Hyphomicrobiales</taxon>
        <taxon>Rhodobiaceae</taxon>
        <taxon>Rhodobium</taxon>
    </lineage>
</organism>
<dbReference type="InterPro" id="IPR003593">
    <property type="entry name" value="AAA+_ATPase"/>
</dbReference>
<dbReference type="InterPro" id="IPR003439">
    <property type="entry name" value="ABC_transporter-like_ATP-bd"/>
</dbReference>
<evidence type="ECO:0000259" key="6">
    <source>
        <dbReference type="PROSITE" id="PS50893"/>
    </source>
</evidence>
<dbReference type="InterPro" id="IPR050166">
    <property type="entry name" value="ABC_transporter_ATP-bind"/>
</dbReference>
<dbReference type="SMART" id="SM00382">
    <property type="entry name" value="AAA"/>
    <property type="match status" value="1"/>
</dbReference>
<comment type="similarity">
    <text evidence="1">Belongs to the ABC transporter superfamily.</text>
</comment>
<dbReference type="InterPro" id="IPR027417">
    <property type="entry name" value="P-loop_NTPase"/>
</dbReference>
<dbReference type="PANTHER" id="PTHR42788:SF13">
    <property type="entry name" value="ALIPHATIC SULFONATES IMPORT ATP-BINDING PROTEIN SSUB"/>
    <property type="match status" value="1"/>
</dbReference>
<dbReference type="Proteomes" id="UP001209755">
    <property type="component" value="Unassembled WGS sequence"/>
</dbReference>
<name>A0ABT3H8G1_9HYPH</name>
<proteinExistence type="inferred from homology"/>
<feature type="region of interest" description="Disordered" evidence="5">
    <location>
        <begin position="1"/>
        <end position="44"/>
    </location>
</feature>
<evidence type="ECO:0000256" key="5">
    <source>
        <dbReference type="SAM" id="MobiDB-lite"/>
    </source>
</evidence>
<dbReference type="PANTHER" id="PTHR42788">
    <property type="entry name" value="TAURINE IMPORT ATP-BINDING PROTEIN-RELATED"/>
    <property type="match status" value="1"/>
</dbReference>
<protein>
    <submittedName>
        <fullName evidence="7">NitT/TauT family transport system ATP-binding protein</fullName>
    </submittedName>
</protein>
<dbReference type="RefSeq" id="WP_264600340.1">
    <property type="nucleotide sequence ID" value="NZ_JAOQNS010000002.1"/>
</dbReference>
<dbReference type="Gene3D" id="3.40.50.300">
    <property type="entry name" value="P-loop containing nucleotide triphosphate hydrolases"/>
    <property type="match status" value="1"/>
</dbReference>
<reference evidence="8" key="1">
    <citation type="submission" date="2023-07" db="EMBL/GenBank/DDBJ databases">
        <title>Genome sequencing of Purple Non-Sulfur Bacteria from various extreme environments.</title>
        <authorList>
            <person name="Mayer M."/>
        </authorList>
    </citation>
    <scope>NUCLEOTIDE SEQUENCE [LARGE SCALE GENOMIC DNA]</scope>
    <source>
        <strain evidence="8">DSM 17935</strain>
    </source>
</reference>
<evidence type="ECO:0000313" key="7">
    <source>
        <dbReference type="EMBL" id="MCW2306682.1"/>
    </source>
</evidence>
<keyword evidence="4 7" id="KW-0067">ATP-binding</keyword>
<keyword evidence="2" id="KW-0813">Transport</keyword>
<dbReference type="Pfam" id="PF00005">
    <property type="entry name" value="ABC_tran"/>
    <property type="match status" value="1"/>
</dbReference>
<sequence length="296" mass="33143">MNVTAMLNARKHTGRTGEGDATPVAPSSRQQAADGTATPPASGKRQTFITIEGLSKSFGRDVVYRDFTLSLPEGKMISVFGPNGCGKSTLINLISGLMPFDAGRVLYDGKTIAQTRISYVFQNYREALFPWFRSIDNIRYPLKIMGLKRREQDARIEELLADFEINIDLNAYPYQLSGGQQQTVSILRALVTDPEVLFLDEPFSALDYEMTLSMREQLQKIFLKTGTTMLLVSHDLEEAVQLADKVLLLTRRPTRVAEIVDIDLAWPRGTEAVADPHFVDLKSHCLKVFQREAAVR</sequence>
<dbReference type="SUPFAM" id="SSF52540">
    <property type="entry name" value="P-loop containing nucleoside triphosphate hydrolases"/>
    <property type="match status" value="1"/>
</dbReference>
<accession>A0ABT3H8G1</accession>
<keyword evidence="8" id="KW-1185">Reference proteome</keyword>
<evidence type="ECO:0000256" key="2">
    <source>
        <dbReference type="ARBA" id="ARBA00022448"/>
    </source>
</evidence>
<evidence type="ECO:0000256" key="4">
    <source>
        <dbReference type="ARBA" id="ARBA00022840"/>
    </source>
</evidence>